<dbReference type="PRINTS" id="PR00499">
    <property type="entry name" value="P67PHOX"/>
</dbReference>
<protein>
    <submittedName>
        <fullName evidence="2">Uncharacterized protein</fullName>
    </submittedName>
</protein>
<dbReference type="Pfam" id="PF00018">
    <property type="entry name" value="SH3_1"/>
    <property type="match status" value="4"/>
</dbReference>
<dbReference type="Pfam" id="PF07653">
    <property type="entry name" value="SH3_2"/>
    <property type="match status" value="1"/>
</dbReference>
<evidence type="ECO:0000256" key="1">
    <source>
        <dbReference type="SAM" id="MobiDB-lite"/>
    </source>
</evidence>
<dbReference type="OrthoDB" id="6244550at2759"/>
<keyword evidence="3" id="KW-1185">Reference proteome</keyword>
<reference evidence="2" key="1">
    <citation type="submission" date="2022-03" db="EMBL/GenBank/DDBJ databases">
        <authorList>
            <person name="Martin C."/>
        </authorList>
    </citation>
    <scope>NUCLEOTIDE SEQUENCE</scope>
</reference>
<feature type="region of interest" description="Disordered" evidence="1">
    <location>
        <begin position="239"/>
        <end position="272"/>
    </location>
</feature>
<dbReference type="Gene3D" id="2.30.30.40">
    <property type="entry name" value="SH3 Domains"/>
    <property type="match status" value="5"/>
</dbReference>
<dbReference type="PANTHER" id="PTHR14167">
    <property type="entry name" value="SH3 DOMAIN-CONTAINING"/>
    <property type="match status" value="1"/>
</dbReference>
<dbReference type="CDD" id="cd00174">
    <property type="entry name" value="SH3"/>
    <property type="match status" value="1"/>
</dbReference>
<dbReference type="EMBL" id="CAIIXF020000006">
    <property type="protein sequence ID" value="CAH1786583.1"/>
    <property type="molecule type" value="Genomic_DNA"/>
</dbReference>
<dbReference type="SUPFAM" id="SSF50044">
    <property type="entry name" value="SH3-domain"/>
    <property type="match status" value="5"/>
</dbReference>
<proteinExistence type="predicted"/>
<feature type="compositionally biased region" description="Pro residues" evidence="1">
    <location>
        <begin position="704"/>
        <end position="739"/>
    </location>
</feature>
<evidence type="ECO:0000313" key="2">
    <source>
        <dbReference type="EMBL" id="CAH1786583.1"/>
    </source>
</evidence>
<feature type="compositionally biased region" description="Polar residues" evidence="1">
    <location>
        <begin position="676"/>
        <end position="685"/>
    </location>
</feature>
<dbReference type="Proteomes" id="UP000749559">
    <property type="component" value="Unassembled WGS sequence"/>
</dbReference>
<dbReference type="SMART" id="SM00326">
    <property type="entry name" value="SH3"/>
    <property type="match status" value="5"/>
</dbReference>
<feature type="compositionally biased region" description="Polar residues" evidence="1">
    <location>
        <begin position="239"/>
        <end position="267"/>
    </location>
</feature>
<sequence length="751" mass="82197">MAYVVKANYDFNTNEHGELPLKAGDIVLVTQQIDASWLQGSLGNQSGIFPAGFVQRIDVPQLQFGQKMFVATETFHAQAHGDLGFQTGDIVIGTKMVDANWWQGKCHGKSGIFPLTHTRIIDIPASPTPQANATSHMSPMLPAQPNLTQTTAKCKGRAIMDSVAQIDEELSFNSGDVITISEEVDQVFYRGECNGKVGIFPMHCVEIIEGKAPSPKVQEPTLPSRKNFDWFKSDSVAVSSPNVTMPHQNRNSYVDPQQNRSSYTAPEQNSNAYANSQQNRNSFAGLTQACSNESKKVSWSASVSENKPAKMIRQDATSIDNFQSVDNFSFTPTNINVTENNGPPVSSFQGDITPTVFTSDNTKSHDSAITPYGRTLHAFMAENTNELTFMENEIITLICHIDDQWTEGEIDGKRGIFPTSFIEIIVDCDYLKDSSGDVATNNNMLSYGYGTGGEEKQGKGIHTFVAETDEDLTVLIGDIVTVLNEPNENWYFCRDDKNNTGLCPADFIQIIGSRGSSSQSIHVDPYKDPYQPVSPAPQQFPMVSKNTQQPPPISKPSKPRSPAIQTSASLDDLITVQMRKARSDSDENKRKSLQLQKPPRPAPVRKDSLNLSKSQGSDYSALKDPVTSPSIFEKYKPVVPPPPSSPPPSPPKSPTKTQPQRPPPRPVNLPSPDKPVTSSVQSGNAVQPEVVQPLNAAGVEPLRPEPVQPLRPEPVQPLRPEPVQPLRPTRPAPKPPVPVSPSYNNQGSSYT</sequence>
<comment type="caution">
    <text evidence="2">The sequence shown here is derived from an EMBL/GenBank/DDBJ whole genome shotgun (WGS) entry which is preliminary data.</text>
</comment>
<gene>
    <name evidence="2" type="ORF">OFUS_LOCUS12450</name>
</gene>
<feature type="compositionally biased region" description="Basic and acidic residues" evidence="1">
    <location>
        <begin position="581"/>
        <end position="590"/>
    </location>
</feature>
<feature type="compositionally biased region" description="Polar residues" evidence="1">
    <location>
        <begin position="609"/>
        <end position="618"/>
    </location>
</feature>
<feature type="compositionally biased region" description="Pro residues" evidence="1">
    <location>
        <begin position="660"/>
        <end position="673"/>
    </location>
</feature>
<accession>A0A8J1XWI8</accession>
<name>A0A8J1XWI8_OWEFU</name>
<dbReference type="InterPro" id="IPR050384">
    <property type="entry name" value="Endophilin_SH3RF"/>
</dbReference>
<dbReference type="InterPro" id="IPR036028">
    <property type="entry name" value="SH3-like_dom_sf"/>
</dbReference>
<feature type="region of interest" description="Disordered" evidence="1">
    <location>
        <begin position="518"/>
        <end position="751"/>
    </location>
</feature>
<dbReference type="AlphaFoldDB" id="A0A8J1XWI8"/>
<feature type="non-terminal residue" evidence="2">
    <location>
        <position position="1"/>
    </location>
</feature>
<dbReference type="PROSITE" id="PS50002">
    <property type="entry name" value="SH3"/>
    <property type="match status" value="5"/>
</dbReference>
<dbReference type="PANTHER" id="PTHR14167:SF116">
    <property type="entry name" value="CAP, ISOFORM AC"/>
    <property type="match status" value="1"/>
</dbReference>
<organism evidence="2 3">
    <name type="scientific">Owenia fusiformis</name>
    <name type="common">Polychaete worm</name>
    <dbReference type="NCBI Taxonomy" id="6347"/>
    <lineage>
        <taxon>Eukaryota</taxon>
        <taxon>Metazoa</taxon>
        <taxon>Spiralia</taxon>
        <taxon>Lophotrochozoa</taxon>
        <taxon>Annelida</taxon>
        <taxon>Polychaeta</taxon>
        <taxon>Sedentaria</taxon>
        <taxon>Canalipalpata</taxon>
        <taxon>Sabellida</taxon>
        <taxon>Oweniida</taxon>
        <taxon>Oweniidae</taxon>
        <taxon>Owenia</taxon>
    </lineage>
</organism>
<evidence type="ECO:0000313" key="3">
    <source>
        <dbReference type="Proteomes" id="UP000749559"/>
    </source>
</evidence>
<dbReference type="InterPro" id="IPR001452">
    <property type="entry name" value="SH3_domain"/>
</dbReference>
<feature type="compositionally biased region" description="Pro residues" evidence="1">
    <location>
        <begin position="638"/>
        <end position="653"/>
    </location>
</feature>